<evidence type="ECO:0000256" key="3">
    <source>
        <dbReference type="ARBA" id="ARBA00022824"/>
    </source>
</evidence>
<dbReference type="InterPro" id="IPR021013">
    <property type="entry name" value="ATPase_Vma12"/>
</dbReference>
<dbReference type="GO" id="GO:0005789">
    <property type="term" value="C:endoplasmic reticulum membrane"/>
    <property type="evidence" value="ECO:0007669"/>
    <property type="project" value="UniProtKB-SubCell"/>
</dbReference>
<protein>
    <submittedName>
        <fullName evidence="8">Uncharacterized protein</fullName>
    </submittedName>
</protein>
<feature type="compositionally biased region" description="Acidic residues" evidence="6">
    <location>
        <begin position="283"/>
        <end position="300"/>
    </location>
</feature>
<feature type="region of interest" description="Disordered" evidence="6">
    <location>
        <begin position="265"/>
        <end position="322"/>
    </location>
</feature>
<evidence type="ECO:0000256" key="2">
    <source>
        <dbReference type="ARBA" id="ARBA00022692"/>
    </source>
</evidence>
<evidence type="ECO:0000313" key="9">
    <source>
        <dbReference type="Proteomes" id="UP000244073"/>
    </source>
</evidence>
<dbReference type="RefSeq" id="XP_040756565.1">
    <property type="nucleotide sequence ID" value="XM_040901071.1"/>
</dbReference>
<dbReference type="PANTHER" id="PTHR31394:SF1">
    <property type="entry name" value="TRANSMEMBRANE PROTEIN 199"/>
    <property type="match status" value="1"/>
</dbReference>
<comment type="caution">
    <text evidence="8">The sequence shown here is derived from an EMBL/GenBank/DDBJ whole genome shotgun (WGS) entry which is preliminary data.</text>
</comment>
<evidence type="ECO:0000256" key="6">
    <source>
        <dbReference type="SAM" id="MobiDB-lite"/>
    </source>
</evidence>
<gene>
    <name evidence="8" type="ORF">P175DRAFT_065713</name>
</gene>
<accession>A0A2T5M9F4</accession>
<reference evidence="8 9" key="1">
    <citation type="journal article" date="2018" name="Proc. Natl. Acad. Sci. U.S.A.">
        <title>Linking secondary metabolites to gene clusters through genome sequencing of six diverse Aspergillus species.</title>
        <authorList>
            <person name="Kaerboelling I."/>
            <person name="Vesth T.C."/>
            <person name="Frisvad J.C."/>
            <person name="Nybo J.L."/>
            <person name="Theobald S."/>
            <person name="Kuo A."/>
            <person name="Bowyer P."/>
            <person name="Matsuda Y."/>
            <person name="Mondo S."/>
            <person name="Lyhne E.K."/>
            <person name="Kogle M.E."/>
            <person name="Clum A."/>
            <person name="Lipzen A."/>
            <person name="Salamov A."/>
            <person name="Ngan C.Y."/>
            <person name="Daum C."/>
            <person name="Chiniquy J."/>
            <person name="Barry K."/>
            <person name="LaButti K."/>
            <person name="Haridas S."/>
            <person name="Simmons B.A."/>
            <person name="Magnuson J.K."/>
            <person name="Mortensen U.H."/>
            <person name="Larsen T.O."/>
            <person name="Grigoriev I.V."/>
            <person name="Baker S.E."/>
            <person name="Andersen M.R."/>
        </authorList>
    </citation>
    <scope>NUCLEOTIDE SEQUENCE [LARGE SCALE GENOMIC DNA]</scope>
    <source>
        <strain evidence="8 9">IBT 24754</strain>
    </source>
</reference>
<keyword evidence="4 7" id="KW-1133">Transmembrane helix</keyword>
<name>A0A2T5M9F4_9EURO</name>
<evidence type="ECO:0000256" key="1">
    <source>
        <dbReference type="ARBA" id="ARBA00004477"/>
    </source>
</evidence>
<evidence type="ECO:0000256" key="4">
    <source>
        <dbReference type="ARBA" id="ARBA00022989"/>
    </source>
</evidence>
<feature type="transmembrane region" description="Helical" evidence="7">
    <location>
        <begin position="219"/>
        <end position="242"/>
    </location>
</feature>
<dbReference type="OrthoDB" id="19981at2759"/>
<feature type="transmembrane region" description="Helical" evidence="7">
    <location>
        <begin position="152"/>
        <end position="171"/>
    </location>
</feature>
<dbReference type="EMBL" id="MSFN02000001">
    <property type="protein sequence ID" value="PTU25173.1"/>
    <property type="molecule type" value="Genomic_DNA"/>
</dbReference>
<keyword evidence="2 7" id="KW-0812">Transmembrane</keyword>
<dbReference type="Proteomes" id="UP000244073">
    <property type="component" value="Unassembled WGS sequence"/>
</dbReference>
<evidence type="ECO:0000313" key="8">
    <source>
        <dbReference type="EMBL" id="PTU25173.1"/>
    </source>
</evidence>
<keyword evidence="5 7" id="KW-0472">Membrane</keyword>
<sequence>MVLLVTTKPILAAFDAISSSSRENLELPDSLALGEPISHDQVIRISRFFRDNHTNDANDEDRSLDALLRGMRIYIPPPPPKPEPSPEYLALKARLLAAAEADAYHRMTSPTPTGPSASAIFSSSSPTVAALHDAKSTSTDATNSADPLTPSLVLNIFLSVLITGFSVYWALTKFHTPDILITGISSLWHRSSGATAHRTAAYQGRGSGAGAGASEPVRVLLSLFAALGVGVAEVLIYAIYLGKIEQARSRERRVRERKEIVGREEIGRKGDSEKTPRLAGEEQKEEEEEEEEEEGQDTETGEVIWGRGPNGGLRRRVREKWEEGEEEIKKNESRRVVNLGVS</sequence>
<comment type="subcellular location">
    <subcellularLocation>
        <location evidence="1">Endoplasmic reticulum membrane</location>
        <topology evidence="1">Multi-pass membrane protein</topology>
    </subcellularLocation>
</comment>
<dbReference type="VEuPathDB" id="FungiDB:P175DRAFT_065713"/>
<organism evidence="8 9">
    <name type="scientific">Aspergillus ochraceoroseus IBT 24754</name>
    <dbReference type="NCBI Taxonomy" id="1392256"/>
    <lineage>
        <taxon>Eukaryota</taxon>
        <taxon>Fungi</taxon>
        <taxon>Dikarya</taxon>
        <taxon>Ascomycota</taxon>
        <taxon>Pezizomycotina</taxon>
        <taxon>Eurotiomycetes</taxon>
        <taxon>Eurotiomycetidae</taxon>
        <taxon>Eurotiales</taxon>
        <taxon>Aspergillaceae</taxon>
        <taxon>Aspergillus</taxon>
        <taxon>Aspergillus subgen. Nidulantes</taxon>
    </lineage>
</organism>
<dbReference type="Pfam" id="PF11712">
    <property type="entry name" value="Vma12"/>
    <property type="match status" value="1"/>
</dbReference>
<feature type="compositionally biased region" description="Basic and acidic residues" evidence="6">
    <location>
        <begin position="265"/>
        <end position="282"/>
    </location>
</feature>
<dbReference type="PANTHER" id="PTHR31394">
    <property type="entry name" value="TRANSMEMBRANE PROTEIN 199"/>
    <property type="match status" value="1"/>
</dbReference>
<dbReference type="GeneID" id="63817955"/>
<dbReference type="AlphaFoldDB" id="A0A2T5M9F4"/>
<evidence type="ECO:0000256" key="5">
    <source>
        <dbReference type="ARBA" id="ARBA00023136"/>
    </source>
</evidence>
<evidence type="ECO:0000256" key="7">
    <source>
        <dbReference type="SAM" id="Phobius"/>
    </source>
</evidence>
<dbReference type="GO" id="GO:0070072">
    <property type="term" value="P:vacuolar proton-transporting V-type ATPase complex assembly"/>
    <property type="evidence" value="ECO:0007669"/>
    <property type="project" value="InterPro"/>
</dbReference>
<keyword evidence="3" id="KW-0256">Endoplasmic reticulum</keyword>
<proteinExistence type="predicted"/>